<evidence type="ECO:0000313" key="2">
    <source>
        <dbReference type="Proteomes" id="UP000638848"/>
    </source>
</evidence>
<dbReference type="AlphaFoldDB" id="A0A917H1N8"/>
<dbReference type="Proteomes" id="UP000638848">
    <property type="component" value="Unassembled WGS sequence"/>
</dbReference>
<evidence type="ECO:0000313" key="1">
    <source>
        <dbReference type="EMBL" id="GGG64706.1"/>
    </source>
</evidence>
<dbReference type="EMBL" id="BMEQ01000019">
    <property type="protein sequence ID" value="GGG64706.1"/>
    <property type="molecule type" value="Genomic_DNA"/>
</dbReference>
<organism evidence="1 2">
    <name type="scientific">Kocuria dechangensis</name>
    <dbReference type="NCBI Taxonomy" id="1176249"/>
    <lineage>
        <taxon>Bacteria</taxon>
        <taxon>Bacillati</taxon>
        <taxon>Actinomycetota</taxon>
        <taxon>Actinomycetes</taxon>
        <taxon>Micrococcales</taxon>
        <taxon>Micrococcaceae</taxon>
        <taxon>Kocuria</taxon>
    </lineage>
</organism>
<gene>
    <name evidence="1" type="ORF">GCM10011374_30490</name>
</gene>
<proteinExistence type="predicted"/>
<protein>
    <submittedName>
        <fullName evidence="1">Uncharacterized protein</fullName>
    </submittedName>
</protein>
<reference evidence="1" key="2">
    <citation type="submission" date="2020-09" db="EMBL/GenBank/DDBJ databases">
        <authorList>
            <person name="Sun Q."/>
            <person name="Zhou Y."/>
        </authorList>
    </citation>
    <scope>NUCLEOTIDE SEQUENCE</scope>
    <source>
        <strain evidence="1">CGMCC 1.12187</strain>
    </source>
</reference>
<comment type="caution">
    <text evidence="1">The sequence shown here is derived from an EMBL/GenBank/DDBJ whole genome shotgun (WGS) entry which is preliminary data.</text>
</comment>
<sequence>METMRRHAEPFTAELAAHQQHMEAGATDAAAEQYLTEVAHLCAAYAFRLDVATSGKEHEKTLATHRRLHHVDPWPEETPEVERMKTDPAYLRRCLAAATSEQRIRRTTRRRDLTIPAVFTEHAGDTLRLLSPAMVHEIMERLTTVRHPRTGTVDRTVADVYRVFTDGRTELKEQADTYRFLTRTVQLFTACGAAVESARIGTGYRSSALVLRTRHNAREIRIQAMKAYCETVPVLGSGSFLHDVALGREVEPEAARLLLASAVAGAVAQEIIGSGAAAHPLTRTSLQVHADGKVGFHVLVGQFDRTLLVGENGVVYDSTYDSHPAIGHGFLTAAAEEAGADPEKAEALVHALAWLVRTDNDVVELVPAAAALA</sequence>
<keyword evidence="2" id="KW-1185">Reference proteome</keyword>
<reference evidence="1" key="1">
    <citation type="journal article" date="2014" name="Int. J. Syst. Evol. Microbiol.">
        <title>Complete genome sequence of Corynebacterium casei LMG S-19264T (=DSM 44701T), isolated from a smear-ripened cheese.</title>
        <authorList>
            <consortium name="US DOE Joint Genome Institute (JGI-PGF)"/>
            <person name="Walter F."/>
            <person name="Albersmeier A."/>
            <person name="Kalinowski J."/>
            <person name="Ruckert C."/>
        </authorList>
    </citation>
    <scope>NUCLEOTIDE SEQUENCE</scope>
    <source>
        <strain evidence="1">CGMCC 1.12187</strain>
    </source>
</reference>
<name>A0A917H1N8_9MICC</name>
<accession>A0A917H1N8</accession>